<organism evidence="1 2">
    <name type="scientific">Crocosphaera watsonii WH 0003</name>
    <dbReference type="NCBI Taxonomy" id="423471"/>
    <lineage>
        <taxon>Bacteria</taxon>
        <taxon>Bacillati</taxon>
        <taxon>Cyanobacteriota</taxon>
        <taxon>Cyanophyceae</taxon>
        <taxon>Oscillatoriophycideae</taxon>
        <taxon>Chroococcales</taxon>
        <taxon>Aphanothecaceae</taxon>
        <taxon>Crocosphaera</taxon>
    </lineage>
</organism>
<reference evidence="1 2" key="1">
    <citation type="journal article" date="2011" name="Front. Microbiol.">
        <title>Two Strains of Crocosphaera watsonii with Highly Conserved Genomes are Distinguished by Strain-Specific Features.</title>
        <authorList>
            <person name="Bench S.R."/>
            <person name="Ilikchyan I.N."/>
            <person name="Tripp H.J."/>
            <person name="Zehr J.P."/>
        </authorList>
    </citation>
    <scope>NUCLEOTIDE SEQUENCE [LARGE SCALE GENOMIC DNA]</scope>
    <source>
        <strain evidence="1 2">WH 0003</strain>
    </source>
</reference>
<evidence type="ECO:0000313" key="2">
    <source>
        <dbReference type="Proteomes" id="UP000003477"/>
    </source>
</evidence>
<dbReference type="AlphaFoldDB" id="G5IYH3"/>
<dbReference type="RefSeq" id="WP_007308982.1">
    <property type="nucleotide sequence ID" value="NZ_AESD01000055.1"/>
</dbReference>
<sequence>MSITPVVGEFRDSYSTQNLGQVPLDTGGFVPGGYGGIAFLDDDTLLVTGEAYSPEAKIYEVELIRDPDTNTIIGFAGPATFLANAPGIGSVDPDIEVGGLDGGLIVARNGTLLYTTYFDNSIGQILPGNSDPEPNAFINLSELGVDPPSTGALTIVPEGSPGAGRLKITSYDNGNFYDALLTENDDGTYSITIEGSIDLTPGENEDQDNPRGVEGPVYVDDTYSNFTTPSVIISQFDTSTLNAFEVDELGNPILETERLFLDGLSGNGGFLFGFIEDPVTGDFLASLDSAGIDGDEGRLLLIENEPPPTAVPDNDPFDSFTTLDISSGQAIGSGTVSISNDVYAFDAVAGELLTIDITATEVLNGIAYSNDDTQLYLYNETGDILAFSEDKVDSFASRVFNYLVPEDGTYYAAVTTAGNEAILQRGPVNQLLGFEETGLGNVAYDITIDSTDLPDTVRLFDIFVEADTKNPVGEVLIDGDQVLFLDLNGTRNTDTTGPLTIEVNAPEVNFPENTLDNTLVFEDTLSFGIDVFDFVLDFDEPFTSLDVDDIVDSLETAGGITAIVTPDELVQPIVFREKGLPGTPMVSLSATPETLNEDEGTILTYNFAVDGEIPDGGLTFRSEDLFDVELNWRAFNFDDPSPDELSGLEIVDFERIVDSEGNATFTVIWNMLEPQGFLKLGVVDDEVADIDSSFTVGLLSGPGYEVDPEANEVTIEVVDGIDNTGGPVISMALSSTEVNEGDPLTVTFTADGTLPEGGQQIFVSSDIQNALGDFITVDQNGNPTIVTEGLSSVEPTFSGFIATMVENTATISFNIFDDGANEGPETFVYTLLDGETYDLDENNTNSYAITIEDGGPLQVSLFGGPNYLIEDEGTVSAHAFNATGGVISEEGLVVTVGAPNLSEFDLDGVSVDGGEIVEVREGSFDLRMTEYTTLVNLPIADDGETETGEIATFRLASGDGYEVIEEYNDGIFNIVDTRSDIPRGVVAEPNDIISLATDTQITPENPSFLLLILSISTSGTAISTQTALTPTLTITKTWISSK</sequence>
<comment type="caution">
    <text evidence="1">The sequence shown here is derived from an EMBL/GenBank/DDBJ whole genome shotgun (WGS) entry which is preliminary data.</text>
</comment>
<protein>
    <recommendedName>
        <fullName evidence="3">Peptidase C-terminal archaeal/bacterial domain-containing protein</fullName>
    </recommendedName>
</protein>
<name>G5IYH3_CROWT</name>
<dbReference type="Proteomes" id="UP000003477">
    <property type="component" value="Unassembled WGS sequence"/>
</dbReference>
<dbReference type="PATRIC" id="fig|423471.3.peg.292"/>
<dbReference type="EMBL" id="AESD01000055">
    <property type="protein sequence ID" value="EHJ15014.1"/>
    <property type="molecule type" value="Genomic_DNA"/>
</dbReference>
<accession>G5IYH3</accession>
<evidence type="ECO:0008006" key="3">
    <source>
        <dbReference type="Google" id="ProtNLM"/>
    </source>
</evidence>
<dbReference type="Gene3D" id="2.60.120.380">
    <property type="match status" value="1"/>
</dbReference>
<proteinExistence type="predicted"/>
<dbReference type="GeneID" id="88769829"/>
<gene>
    <name evidence="1" type="ORF">CWATWH0003_0322</name>
</gene>
<evidence type="ECO:0000313" key="1">
    <source>
        <dbReference type="EMBL" id="EHJ15014.1"/>
    </source>
</evidence>